<keyword evidence="2" id="KW-1185">Reference proteome</keyword>
<evidence type="ECO:0000313" key="1">
    <source>
        <dbReference type="EMBL" id="KAJ2743373.1"/>
    </source>
</evidence>
<evidence type="ECO:0000313" key="2">
    <source>
        <dbReference type="Proteomes" id="UP001140011"/>
    </source>
</evidence>
<dbReference type="OrthoDB" id="5518626at2759"/>
<gene>
    <name evidence="1" type="ORF">GGI19_006707</name>
</gene>
<dbReference type="EMBL" id="JANBUH010001677">
    <property type="protein sequence ID" value="KAJ2743373.1"/>
    <property type="molecule type" value="Genomic_DNA"/>
</dbReference>
<accession>A0A9W8L7Y8</accession>
<reference evidence="1" key="1">
    <citation type="submission" date="2022-07" db="EMBL/GenBank/DDBJ databases">
        <title>Phylogenomic reconstructions and comparative analyses of Kickxellomycotina fungi.</title>
        <authorList>
            <person name="Reynolds N.K."/>
            <person name="Stajich J.E."/>
            <person name="Barry K."/>
            <person name="Grigoriev I.V."/>
            <person name="Crous P."/>
            <person name="Smith M.E."/>
        </authorList>
    </citation>
    <scope>NUCLEOTIDE SEQUENCE</scope>
    <source>
        <strain evidence="1">BCRC 34297</strain>
    </source>
</reference>
<organism evidence="1 2">
    <name type="scientific">Coemansia pectinata</name>
    <dbReference type="NCBI Taxonomy" id="1052879"/>
    <lineage>
        <taxon>Eukaryota</taxon>
        <taxon>Fungi</taxon>
        <taxon>Fungi incertae sedis</taxon>
        <taxon>Zoopagomycota</taxon>
        <taxon>Kickxellomycotina</taxon>
        <taxon>Kickxellomycetes</taxon>
        <taxon>Kickxellales</taxon>
        <taxon>Kickxellaceae</taxon>
        <taxon>Coemansia</taxon>
    </lineage>
</organism>
<sequence>MSSLSLFQILPRRAVETIVKHVADGGRPPLDGIKRGSEEHEKLLIPLLWVCQRFREVVYSRYCKAYKLGLFTPWSKVLVIRGTWPKCLQKVEYPTNLLAEELVIQLKPWMIFTGDALERLSSEPCSGCSFPLVHSIALHFVSRTSQEDFDVKTPVAKAKANANAFLDQLLQMAPVASEITLEGGNLSSNFSAATKPQVAYLVTHLYRQYKHITHRVHFNAEFTGPQLNTIQGLVHFDYTASKDSEQALQLARHSASTLQSLVITFDKAVAISGLFQCADNRYVVYTCLRSLSL</sequence>
<feature type="non-terminal residue" evidence="1">
    <location>
        <position position="293"/>
    </location>
</feature>
<proteinExistence type="predicted"/>
<comment type="caution">
    <text evidence="1">The sequence shown here is derived from an EMBL/GenBank/DDBJ whole genome shotgun (WGS) entry which is preliminary data.</text>
</comment>
<name>A0A9W8L7Y8_9FUNG</name>
<dbReference type="Proteomes" id="UP001140011">
    <property type="component" value="Unassembled WGS sequence"/>
</dbReference>
<dbReference type="AlphaFoldDB" id="A0A9W8L7Y8"/>
<protein>
    <submittedName>
        <fullName evidence="1">Uncharacterized protein</fullName>
    </submittedName>
</protein>